<evidence type="ECO:0000313" key="2">
    <source>
        <dbReference type="Proteomes" id="UP000814033"/>
    </source>
</evidence>
<keyword evidence="2" id="KW-1185">Reference proteome</keyword>
<sequence>MPASDIPRLYHSVATLTPRGDVMIAGSNPNLDRSEVAYGTEYRVEWLSPPYMGVERPVIASAPRMVGFGQTLDVKVTIPESMQGGEVKVSLMDLGYVTHAVHANARLVYLKNSLSDDRQTLSVTGPPHGGVYPPGPGWLYVVVNGVPSVGVQVMIGDGQSPPVDQGAIDNLLKSTDPDQYEHAKDKKTEDGSE</sequence>
<comment type="caution">
    <text evidence="1">The sequence shown here is derived from an EMBL/GenBank/DDBJ whole genome shotgun (WGS) entry which is preliminary data.</text>
</comment>
<reference evidence="1" key="1">
    <citation type="submission" date="2021-02" db="EMBL/GenBank/DDBJ databases">
        <authorList>
            <consortium name="DOE Joint Genome Institute"/>
            <person name="Ahrendt S."/>
            <person name="Looney B.P."/>
            <person name="Miyauchi S."/>
            <person name="Morin E."/>
            <person name="Drula E."/>
            <person name="Courty P.E."/>
            <person name="Chicoki N."/>
            <person name="Fauchery L."/>
            <person name="Kohler A."/>
            <person name="Kuo A."/>
            <person name="Labutti K."/>
            <person name="Pangilinan J."/>
            <person name="Lipzen A."/>
            <person name="Riley R."/>
            <person name="Andreopoulos W."/>
            <person name="He G."/>
            <person name="Johnson J."/>
            <person name="Barry K.W."/>
            <person name="Grigoriev I.V."/>
            <person name="Nagy L."/>
            <person name="Hibbett D."/>
            <person name="Henrissat B."/>
            <person name="Matheny P.B."/>
            <person name="Labbe J."/>
            <person name="Martin F."/>
        </authorList>
    </citation>
    <scope>NUCLEOTIDE SEQUENCE</scope>
    <source>
        <strain evidence="1">FP105234-sp</strain>
    </source>
</reference>
<organism evidence="1 2">
    <name type="scientific">Auriscalpium vulgare</name>
    <dbReference type="NCBI Taxonomy" id="40419"/>
    <lineage>
        <taxon>Eukaryota</taxon>
        <taxon>Fungi</taxon>
        <taxon>Dikarya</taxon>
        <taxon>Basidiomycota</taxon>
        <taxon>Agaricomycotina</taxon>
        <taxon>Agaricomycetes</taxon>
        <taxon>Russulales</taxon>
        <taxon>Auriscalpiaceae</taxon>
        <taxon>Auriscalpium</taxon>
    </lineage>
</organism>
<name>A0ACB8RMI2_9AGAM</name>
<protein>
    <submittedName>
        <fullName evidence="1">Copper radical oxidase</fullName>
    </submittedName>
</protein>
<proteinExistence type="predicted"/>
<dbReference type="Proteomes" id="UP000814033">
    <property type="component" value="Unassembled WGS sequence"/>
</dbReference>
<accession>A0ACB8RMI2</accession>
<dbReference type="EMBL" id="MU275953">
    <property type="protein sequence ID" value="KAI0045394.1"/>
    <property type="molecule type" value="Genomic_DNA"/>
</dbReference>
<reference evidence="1" key="2">
    <citation type="journal article" date="2022" name="New Phytol.">
        <title>Evolutionary transition to the ectomycorrhizal habit in the genomes of a hyperdiverse lineage of mushroom-forming fungi.</title>
        <authorList>
            <person name="Looney B."/>
            <person name="Miyauchi S."/>
            <person name="Morin E."/>
            <person name="Drula E."/>
            <person name="Courty P.E."/>
            <person name="Kohler A."/>
            <person name="Kuo A."/>
            <person name="LaButti K."/>
            <person name="Pangilinan J."/>
            <person name="Lipzen A."/>
            <person name="Riley R."/>
            <person name="Andreopoulos W."/>
            <person name="He G."/>
            <person name="Johnson J."/>
            <person name="Nolan M."/>
            <person name="Tritt A."/>
            <person name="Barry K.W."/>
            <person name="Grigoriev I.V."/>
            <person name="Nagy L.G."/>
            <person name="Hibbett D."/>
            <person name="Henrissat B."/>
            <person name="Matheny P.B."/>
            <person name="Labbe J."/>
            <person name="Martin F.M."/>
        </authorList>
    </citation>
    <scope>NUCLEOTIDE SEQUENCE</scope>
    <source>
        <strain evidence="1">FP105234-sp</strain>
    </source>
</reference>
<gene>
    <name evidence="1" type="ORF">FA95DRAFT_1573855</name>
</gene>
<evidence type="ECO:0000313" key="1">
    <source>
        <dbReference type="EMBL" id="KAI0045394.1"/>
    </source>
</evidence>